<comment type="caution">
    <text evidence="1">The sequence shown here is derived from an EMBL/GenBank/DDBJ whole genome shotgun (WGS) entry which is preliminary data.</text>
</comment>
<dbReference type="AlphaFoldDB" id="A0A5C6ZBM5"/>
<keyword evidence="2" id="KW-1185">Reference proteome</keyword>
<name>A0A5C6ZBM5_9FLAO</name>
<dbReference type="EMBL" id="VORO01000041">
    <property type="protein sequence ID" value="TXD86726.1"/>
    <property type="molecule type" value="Genomic_DNA"/>
</dbReference>
<reference evidence="1 2" key="1">
    <citation type="submission" date="2019-08" db="EMBL/GenBank/DDBJ databases">
        <title>Genomes of Subsaximicrobium wynnwilliamsii strains.</title>
        <authorList>
            <person name="Bowman J.P."/>
        </authorList>
    </citation>
    <scope>NUCLEOTIDE SEQUENCE [LARGE SCALE GENOMIC DNA]</scope>
    <source>
        <strain evidence="1 2">2-80-2</strain>
    </source>
</reference>
<gene>
    <name evidence="1" type="ORF">ESY86_19495</name>
</gene>
<proteinExistence type="predicted"/>
<evidence type="ECO:0000313" key="2">
    <source>
        <dbReference type="Proteomes" id="UP000321578"/>
    </source>
</evidence>
<evidence type="ECO:0000313" key="1">
    <source>
        <dbReference type="EMBL" id="TXD86726.1"/>
    </source>
</evidence>
<accession>A0A5C6ZBM5</accession>
<dbReference type="OrthoDB" id="4535652at2"/>
<dbReference type="Proteomes" id="UP000321578">
    <property type="component" value="Unassembled WGS sequence"/>
</dbReference>
<organism evidence="1 2">
    <name type="scientific">Subsaximicrobium wynnwilliamsii</name>
    <dbReference type="NCBI Taxonomy" id="291179"/>
    <lineage>
        <taxon>Bacteria</taxon>
        <taxon>Pseudomonadati</taxon>
        <taxon>Bacteroidota</taxon>
        <taxon>Flavobacteriia</taxon>
        <taxon>Flavobacteriales</taxon>
        <taxon>Flavobacteriaceae</taxon>
        <taxon>Subsaximicrobium</taxon>
    </lineage>
</organism>
<dbReference type="RefSeq" id="WP_147088391.1">
    <property type="nucleotide sequence ID" value="NZ_VORM01000040.1"/>
</dbReference>
<sequence length="264" mass="30171">MKINTLFSRFAIALGLCFALNVKGQTVNTEWATKINQTFAGIDKDRIPHSLLRDYAMEFTDLSNYNGTLSDTNYVSRGALKSIYNTLVMARVKPTVTSLVSPSVFRQNWNNLRQENTLVISGLYYKYSQLKSNAYPNFITVSNNKLYDKYVNGVWQNPYEVKQVFAMTTPITKFKGLTIDVQLPQSLWYTNQASSVQNIAIDFDNGAGYINMPFGGSYQLQYTEEGIYDWTYKLTLTNGQILYSQSRVIFEETAPTKSWSNRKN</sequence>
<protein>
    <submittedName>
        <fullName evidence="1">Uncharacterized protein</fullName>
    </submittedName>
</protein>